<dbReference type="EMBL" id="SRXW01000007">
    <property type="protein sequence ID" value="TGY87263.1"/>
    <property type="molecule type" value="Genomic_DNA"/>
</dbReference>
<dbReference type="Gene3D" id="3.40.50.2000">
    <property type="entry name" value="Glycogen Phosphorylase B"/>
    <property type="match status" value="1"/>
</dbReference>
<evidence type="ECO:0008006" key="3">
    <source>
        <dbReference type="Google" id="ProtNLM"/>
    </source>
</evidence>
<gene>
    <name evidence="1" type="ORF">E5163_16245</name>
</gene>
<comment type="caution">
    <text evidence="1">The sequence shown here is derived from an EMBL/GenBank/DDBJ whole genome shotgun (WGS) entry which is preliminary data.</text>
</comment>
<keyword evidence="2" id="KW-1185">Reference proteome</keyword>
<dbReference type="RefSeq" id="WP_135997567.1">
    <property type="nucleotide sequence ID" value="NZ_CP071057.1"/>
</dbReference>
<protein>
    <recommendedName>
        <fullName evidence="3">Glycosyl transferase family 28 C-terminal domain-containing protein</fullName>
    </recommendedName>
</protein>
<proteinExistence type="predicted"/>
<dbReference type="Proteomes" id="UP000308054">
    <property type="component" value="Unassembled WGS sequence"/>
</dbReference>
<evidence type="ECO:0000313" key="1">
    <source>
        <dbReference type="EMBL" id="TGY87263.1"/>
    </source>
</evidence>
<organism evidence="1 2">
    <name type="scientific">Marinicauda algicola</name>
    <dbReference type="NCBI Taxonomy" id="2029849"/>
    <lineage>
        <taxon>Bacteria</taxon>
        <taxon>Pseudomonadati</taxon>
        <taxon>Pseudomonadota</taxon>
        <taxon>Alphaproteobacteria</taxon>
        <taxon>Maricaulales</taxon>
        <taxon>Maricaulaceae</taxon>
        <taxon>Marinicauda</taxon>
    </lineage>
</organism>
<dbReference type="AlphaFoldDB" id="A0A4S2GW72"/>
<sequence length="268" mass="27645">MGTVSFLLCAGEGASADRAGAGAQLARALLEHGIARSAPGGSGLLILAEPPFEPTLAGNLARSRGFEAVQRRAERLRRKARTRMKAPRLDSVLIAPELLASPKTLGAVLAGIRAGAPHARIEAARLHREPVSHELETRSLVTGPGAYLRACARADLVIGGAGLEALDRCAAGLAQVLVPASPAQARLAAELDRAGAGMKLNAGDDVAAALERVLRDLAMMPAMLRLMSECALDLADCVDPDETFEAIAALAGAQIENPSTMSGLRGSA</sequence>
<dbReference type="OrthoDB" id="460582at2"/>
<reference evidence="1 2" key="1">
    <citation type="journal article" date="2017" name="Int. J. Syst. Evol. Microbiol.">
        <title>Marinicauda algicola sp. nov., isolated from a marine red alga Rhodosorus marinus.</title>
        <authorList>
            <person name="Jeong S.E."/>
            <person name="Jeon S.H."/>
            <person name="Chun B.H."/>
            <person name="Kim D.W."/>
            <person name="Jeon C.O."/>
        </authorList>
    </citation>
    <scope>NUCLEOTIDE SEQUENCE [LARGE SCALE GENOMIC DNA]</scope>
    <source>
        <strain evidence="1 2">JCM 31718</strain>
    </source>
</reference>
<accession>A0A4S2GW72</accession>
<name>A0A4S2GW72_9PROT</name>
<evidence type="ECO:0000313" key="2">
    <source>
        <dbReference type="Proteomes" id="UP000308054"/>
    </source>
</evidence>